<protein>
    <submittedName>
        <fullName evidence="1">Uncharacterized protein</fullName>
    </submittedName>
</protein>
<comment type="caution">
    <text evidence="1">The sequence shown here is derived from an EMBL/GenBank/DDBJ whole genome shotgun (WGS) entry which is preliminary data.</text>
</comment>
<gene>
    <name evidence="1" type="ORF">CASFOL_026195</name>
</gene>
<accession>A0ABD3CJS1</accession>
<dbReference type="AlphaFoldDB" id="A0ABD3CJS1"/>
<reference evidence="2" key="1">
    <citation type="journal article" date="2024" name="IScience">
        <title>Strigolactones Initiate the Formation of Haustorium-like Structures in Castilleja.</title>
        <authorList>
            <person name="Buerger M."/>
            <person name="Peterson D."/>
            <person name="Chory J."/>
        </authorList>
    </citation>
    <scope>NUCLEOTIDE SEQUENCE [LARGE SCALE GENOMIC DNA]</scope>
</reference>
<keyword evidence="2" id="KW-1185">Reference proteome</keyword>
<proteinExistence type="predicted"/>
<evidence type="ECO:0000313" key="1">
    <source>
        <dbReference type="EMBL" id="KAL3629883.1"/>
    </source>
</evidence>
<dbReference type="EMBL" id="JAVIJP010000033">
    <property type="protein sequence ID" value="KAL3629883.1"/>
    <property type="molecule type" value="Genomic_DNA"/>
</dbReference>
<dbReference type="Proteomes" id="UP001632038">
    <property type="component" value="Unassembled WGS sequence"/>
</dbReference>
<organism evidence="1 2">
    <name type="scientific">Castilleja foliolosa</name>
    <dbReference type="NCBI Taxonomy" id="1961234"/>
    <lineage>
        <taxon>Eukaryota</taxon>
        <taxon>Viridiplantae</taxon>
        <taxon>Streptophyta</taxon>
        <taxon>Embryophyta</taxon>
        <taxon>Tracheophyta</taxon>
        <taxon>Spermatophyta</taxon>
        <taxon>Magnoliopsida</taxon>
        <taxon>eudicotyledons</taxon>
        <taxon>Gunneridae</taxon>
        <taxon>Pentapetalae</taxon>
        <taxon>asterids</taxon>
        <taxon>lamiids</taxon>
        <taxon>Lamiales</taxon>
        <taxon>Orobanchaceae</taxon>
        <taxon>Pedicularideae</taxon>
        <taxon>Castillejinae</taxon>
        <taxon>Castilleja</taxon>
    </lineage>
</organism>
<name>A0ABD3CJS1_9LAMI</name>
<sequence length="50" mass="5615">MKSYKLYTEAVGGYANVGCTAVDFKNFSRDLKAFTEGVDAQMLLQNLFMK</sequence>
<evidence type="ECO:0000313" key="2">
    <source>
        <dbReference type="Proteomes" id="UP001632038"/>
    </source>
</evidence>